<sequence>MCSSYRNSHCRLRLTWSREHALSTPQQWSCVMFFDESRFNFQSDSRRTLIWRAPGSRGMCGICLADELQPVNLSHLSTGTSEDIA</sequence>
<dbReference type="Proteomes" id="UP000887159">
    <property type="component" value="Unassembled WGS sequence"/>
</dbReference>
<name>A0A8X6SBU7_TRICX</name>
<dbReference type="GO" id="GO:0003676">
    <property type="term" value="F:nucleic acid binding"/>
    <property type="evidence" value="ECO:0007669"/>
    <property type="project" value="InterPro"/>
</dbReference>
<proteinExistence type="predicted"/>
<evidence type="ECO:0000313" key="2">
    <source>
        <dbReference type="Proteomes" id="UP000887159"/>
    </source>
</evidence>
<accession>A0A8X6SBU7</accession>
<organism evidence="1 2">
    <name type="scientific">Trichonephila clavipes</name>
    <name type="common">Golden silk orbweaver</name>
    <name type="synonym">Nephila clavipes</name>
    <dbReference type="NCBI Taxonomy" id="2585209"/>
    <lineage>
        <taxon>Eukaryota</taxon>
        <taxon>Metazoa</taxon>
        <taxon>Ecdysozoa</taxon>
        <taxon>Arthropoda</taxon>
        <taxon>Chelicerata</taxon>
        <taxon>Arachnida</taxon>
        <taxon>Araneae</taxon>
        <taxon>Araneomorphae</taxon>
        <taxon>Entelegynae</taxon>
        <taxon>Araneoidea</taxon>
        <taxon>Nephilidae</taxon>
        <taxon>Trichonephila</taxon>
    </lineage>
</organism>
<evidence type="ECO:0000313" key="1">
    <source>
        <dbReference type="EMBL" id="GFY04158.1"/>
    </source>
</evidence>
<protein>
    <submittedName>
        <fullName evidence="1">Transposable element Tcb1 transposase</fullName>
    </submittedName>
</protein>
<keyword evidence="2" id="KW-1185">Reference proteome</keyword>
<comment type="caution">
    <text evidence="1">The sequence shown here is derived from an EMBL/GenBank/DDBJ whole genome shotgun (WGS) entry which is preliminary data.</text>
</comment>
<dbReference type="InterPro" id="IPR036397">
    <property type="entry name" value="RNaseH_sf"/>
</dbReference>
<reference evidence="1" key="1">
    <citation type="submission" date="2020-08" db="EMBL/GenBank/DDBJ databases">
        <title>Multicomponent nature underlies the extraordinary mechanical properties of spider dragline silk.</title>
        <authorList>
            <person name="Kono N."/>
            <person name="Nakamura H."/>
            <person name="Mori M."/>
            <person name="Yoshida Y."/>
            <person name="Ohtoshi R."/>
            <person name="Malay A.D."/>
            <person name="Moran D.A.P."/>
            <person name="Tomita M."/>
            <person name="Numata K."/>
            <person name="Arakawa K."/>
        </authorList>
    </citation>
    <scope>NUCLEOTIDE SEQUENCE</scope>
</reference>
<gene>
    <name evidence="1" type="primary">TCB1_890</name>
    <name evidence="1" type="ORF">TNCV_1199361</name>
</gene>
<dbReference type="AlphaFoldDB" id="A0A8X6SBU7"/>
<dbReference type="Gene3D" id="3.30.420.10">
    <property type="entry name" value="Ribonuclease H-like superfamily/Ribonuclease H"/>
    <property type="match status" value="1"/>
</dbReference>
<dbReference type="EMBL" id="BMAU01021243">
    <property type="protein sequence ID" value="GFY04158.1"/>
    <property type="molecule type" value="Genomic_DNA"/>
</dbReference>